<dbReference type="Proteomes" id="UP000032180">
    <property type="component" value="Chromosome 3"/>
</dbReference>
<dbReference type="EnsemblPlants" id="LPERR03G30540.1">
    <property type="protein sequence ID" value="LPERR03G30540.1"/>
    <property type="gene ID" value="LPERR03G30540"/>
</dbReference>
<evidence type="ECO:0000313" key="3">
    <source>
        <dbReference type="Proteomes" id="UP000032180"/>
    </source>
</evidence>
<reference evidence="3" key="2">
    <citation type="submission" date="2013-12" db="EMBL/GenBank/DDBJ databases">
        <authorList>
            <person name="Yu Y."/>
            <person name="Lee S."/>
            <person name="de Baynast K."/>
            <person name="Wissotski M."/>
            <person name="Liu L."/>
            <person name="Talag J."/>
            <person name="Goicoechea J."/>
            <person name="Angelova A."/>
            <person name="Jetty R."/>
            <person name="Kudrna D."/>
            <person name="Golser W."/>
            <person name="Rivera L."/>
            <person name="Zhang J."/>
            <person name="Wing R."/>
        </authorList>
    </citation>
    <scope>NUCLEOTIDE SEQUENCE</scope>
</reference>
<dbReference type="PANTHER" id="PTHR31374:SF193">
    <property type="entry name" value="OS03G0780350 PROTEIN"/>
    <property type="match status" value="1"/>
</dbReference>
<protein>
    <submittedName>
        <fullName evidence="2">Uncharacterized protein</fullName>
    </submittedName>
</protein>
<evidence type="ECO:0000256" key="1">
    <source>
        <dbReference type="ARBA" id="ARBA00006974"/>
    </source>
</evidence>
<dbReference type="PANTHER" id="PTHR31374">
    <property type="entry name" value="AUXIN-INDUCED PROTEIN-LIKE-RELATED"/>
    <property type="match status" value="1"/>
</dbReference>
<reference evidence="2 3" key="1">
    <citation type="submission" date="2012-08" db="EMBL/GenBank/DDBJ databases">
        <title>Oryza genome evolution.</title>
        <authorList>
            <person name="Wing R.A."/>
        </authorList>
    </citation>
    <scope>NUCLEOTIDE SEQUENCE</scope>
</reference>
<organism evidence="2 3">
    <name type="scientific">Leersia perrieri</name>
    <dbReference type="NCBI Taxonomy" id="77586"/>
    <lineage>
        <taxon>Eukaryota</taxon>
        <taxon>Viridiplantae</taxon>
        <taxon>Streptophyta</taxon>
        <taxon>Embryophyta</taxon>
        <taxon>Tracheophyta</taxon>
        <taxon>Spermatophyta</taxon>
        <taxon>Magnoliopsida</taxon>
        <taxon>Liliopsida</taxon>
        <taxon>Poales</taxon>
        <taxon>Poaceae</taxon>
        <taxon>BOP clade</taxon>
        <taxon>Oryzoideae</taxon>
        <taxon>Oryzeae</taxon>
        <taxon>Oryzinae</taxon>
        <taxon>Leersia</taxon>
    </lineage>
</organism>
<dbReference type="AlphaFoldDB" id="A0A0D9VZR0"/>
<dbReference type="InterPro" id="IPR003676">
    <property type="entry name" value="SAUR_fam"/>
</dbReference>
<reference evidence="2" key="3">
    <citation type="submission" date="2015-04" db="UniProtKB">
        <authorList>
            <consortium name="EnsemblPlants"/>
        </authorList>
    </citation>
    <scope>IDENTIFICATION</scope>
</reference>
<dbReference type="GO" id="GO:0009733">
    <property type="term" value="P:response to auxin"/>
    <property type="evidence" value="ECO:0007669"/>
    <property type="project" value="InterPro"/>
</dbReference>
<dbReference type="STRING" id="77586.A0A0D9VZR0"/>
<sequence>MGKIMSAQRGRVPLLVGEGKETERVMIHMKVLHHPYFFVLLELAAMEFGHRQEGLLRIPCDIEYFQAIVELIRSSMRKVKFACFFPKC</sequence>
<proteinExistence type="inferred from homology"/>
<dbReference type="HOGENOM" id="CLU_098106_7_2_1"/>
<keyword evidence="3" id="KW-1185">Reference proteome</keyword>
<comment type="similarity">
    <text evidence="1">Belongs to the ARG7 family.</text>
</comment>
<accession>A0A0D9VZR0</accession>
<evidence type="ECO:0000313" key="2">
    <source>
        <dbReference type="EnsemblPlants" id="LPERR03G30540.1"/>
    </source>
</evidence>
<dbReference type="Pfam" id="PF02519">
    <property type="entry name" value="Auxin_inducible"/>
    <property type="match status" value="1"/>
</dbReference>
<dbReference type="Gramene" id="LPERR03G30540.1">
    <property type="protein sequence ID" value="LPERR03G30540.1"/>
    <property type="gene ID" value="LPERR03G30540"/>
</dbReference>
<name>A0A0D9VZR0_9ORYZ</name>
<dbReference type="eggNOG" id="ENOG502S8WQ">
    <property type="taxonomic scope" value="Eukaryota"/>
</dbReference>